<dbReference type="InterPro" id="IPR001806">
    <property type="entry name" value="Small_GTPase"/>
</dbReference>
<dbReference type="SMART" id="SM00175">
    <property type="entry name" value="RAB"/>
    <property type="match status" value="1"/>
</dbReference>
<evidence type="ECO:0000256" key="1">
    <source>
        <dbReference type="ARBA" id="ARBA00022741"/>
    </source>
</evidence>
<dbReference type="AlphaFoldDB" id="A0A0G4ITP2"/>
<feature type="region of interest" description="Disordered" evidence="3">
    <location>
        <begin position="1"/>
        <end position="57"/>
    </location>
</feature>
<dbReference type="GO" id="GO:0005525">
    <property type="term" value="F:GTP binding"/>
    <property type="evidence" value="ECO:0007669"/>
    <property type="project" value="UniProtKB-KW"/>
</dbReference>
<dbReference type="InterPro" id="IPR050227">
    <property type="entry name" value="Rab"/>
</dbReference>
<keyword evidence="1" id="KW-0547">Nucleotide-binding</keyword>
<dbReference type="PROSITE" id="PS51419">
    <property type="entry name" value="RAB"/>
    <property type="match status" value="1"/>
</dbReference>
<organism evidence="4 5">
    <name type="scientific">Plasmodiophora brassicae</name>
    <name type="common">Clubroot disease agent</name>
    <dbReference type="NCBI Taxonomy" id="37360"/>
    <lineage>
        <taxon>Eukaryota</taxon>
        <taxon>Sar</taxon>
        <taxon>Rhizaria</taxon>
        <taxon>Endomyxa</taxon>
        <taxon>Phytomyxea</taxon>
        <taxon>Plasmodiophorida</taxon>
        <taxon>Plasmodiophoridae</taxon>
        <taxon>Plasmodiophora</taxon>
    </lineage>
</organism>
<dbReference type="OrthoDB" id="6585768at2759"/>
<dbReference type="SUPFAM" id="SSF52540">
    <property type="entry name" value="P-loop containing nucleoside triphosphate hydrolases"/>
    <property type="match status" value="1"/>
</dbReference>
<keyword evidence="5" id="KW-1185">Reference proteome</keyword>
<keyword evidence="2" id="KW-0342">GTP-binding</keyword>
<dbReference type="PANTHER" id="PTHR47977">
    <property type="entry name" value="RAS-RELATED PROTEIN RAB"/>
    <property type="match status" value="1"/>
</dbReference>
<evidence type="ECO:0000313" key="4">
    <source>
        <dbReference type="EMBL" id="CEO98683.1"/>
    </source>
</evidence>
<proteinExistence type="predicted"/>
<dbReference type="STRING" id="37360.A0A0G4ITP2"/>
<dbReference type="EMBL" id="CDSF01000086">
    <property type="protein sequence ID" value="CEO98683.1"/>
    <property type="molecule type" value="Genomic_DNA"/>
</dbReference>
<accession>A0A0G4ITP2</accession>
<sequence length="181" mass="20183">MQDDKQSDKVEQPANAKKKLTLEVPNKTGTPEEPKSPNAKDLASPNEKPKPDQGTEGRQHYLLKVIVVGNGQGGKTSNIITKFATGDFTGQYKKTIRTGFMEREIQVPSKGASIKLMLWDTAGQEMFSEITRNYYRGAGAVVYAFSSVDRDSFEAIEKWRHRVLEECGETIAEALVQTKRT</sequence>
<evidence type="ECO:0000313" key="5">
    <source>
        <dbReference type="Proteomes" id="UP000039324"/>
    </source>
</evidence>
<evidence type="ECO:0000256" key="2">
    <source>
        <dbReference type="ARBA" id="ARBA00023134"/>
    </source>
</evidence>
<reference evidence="4 5" key="1">
    <citation type="submission" date="2015-02" db="EMBL/GenBank/DDBJ databases">
        <authorList>
            <person name="Chooi Y.-H."/>
        </authorList>
    </citation>
    <scope>NUCLEOTIDE SEQUENCE [LARGE SCALE GENOMIC DNA]</scope>
    <source>
        <strain evidence="4">E3</strain>
    </source>
</reference>
<name>A0A0G4ITP2_PLABS</name>
<feature type="compositionally biased region" description="Basic and acidic residues" evidence="3">
    <location>
        <begin position="1"/>
        <end position="11"/>
    </location>
</feature>
<dbReference type="Gene3D" id="3.40.50.300">
    <property type="entry name" value="P-loop containing nucleotide triphosphate hydrolases"/>
    <property type="match status" value="1"/>
</dbReference>
<dbReference type="GO" id="GO:0003924">
    <property type="term" value="F:GTPase activity"/>
    <property type="evidence" value="ECO:0007669"/>
    <property type="project" value="InterPro"/>
</dbReference>
<protein>
    <submittedName>
        <fullName evidence="4">Uncharacterized protein</fullName>
    </submittedName>
</protein>
<dbReference type="InterPro" id="IPR005225">
    <property type="entry name" value="Small_GTP-bd"/>
</dbReference>
<dbReference type="FunFam" id="3.40.50.300:FF:001447">
    <property type="entry name" value="Ras-related protein Rab-1B"/>
    <property type="match status" value="1"/>
</dbReference>
<feature type="compositionally biased region" description="Basic and acidic residues" evidence="3">
    <location>
        <begin position="47"/>
        <end position="57"/>
    </location>
</feature>
<dbReference type="Proteomes" id="UP000039324">
    <property type="component" value="Unassembled WGS sequence"/>
</dbReference>
<dbReference type="PRINTS" id="PR00449">
    <property type="entry name" value="RASTRNSFRMNG"/>
</dbReference>
<gene>
    <name evidence="4" type="ORF">PBRA_006797</name>
</gene>
<dbReference type="InterPro" id="IPR027417">
    <property type="entry name" value="P-loop_NTPase"/>
</dbReference>
<dbReference type="NCBIfam" id="TIGR00231">
    <property type="entry name" value="small_GTP"/>
    <property type="match status" value="1"/>
</dbReference>
<evidence type="ECO:0000256" key="3">
    <source>
        <dbReference type="SAM" id="MobiDB-lite"/>
    </source>
</evidence>
<dbReference type="Pfam" id="PF00071">
    <property type="entry name" value="Ras"/>
    <property type="match status" value="1"/>
</dbReference>